<dbReference type="InterPro" id="IPR013041">
    <property type="entry name" value="Clathrin_app_Ig-like_sf"/>
</dbReference>
<keyword evidence="7 10" id="KW-0472">Membrane</keyword>
<comment type="similarity">
    <text evidence="3 10">Belongs to the adaptor complexes large subunit family.</text>
</comment>
<dbReference type="SUPFAM" id="SSF49348">
    <property type="entry name" value="Clathrin adaptor appendage domain"/>
    <property type="match status" value="1"/>
</dbReference>
<evidence type="ECO:0000256" key="8">
    <source>
        <dbReference type="ARBA" id="ARBA00023329"/>
    </source>
</evidence>
<dbReference type="EMBL" id="OC916163">
    <property type="protein sequence ID" value="CAD7643354.1"/>
    <property type="molecule type" value="Genomic_DNA"/>
</dbReference>
<reference evidence="12" key="1">
    <citation type="submission" date="2020-11" db="EMBL/GenBank/DDBJ databases">
        <authorList>
            <person name="Tran Van P."/>
        </authorList>
    </citation>
    <scope>NUCLEOTIDE SEQUENCE</scope>
</reference>
<dbReference type="PIRSF" id="PIRSF037094">
    <property type="entry name" value="AP1_complex_gamma"/>
    <property type="match status" value="1"/>
</dbReference>
<dbReference type="InterPro" id="IPR016024">
    <property type="entry name" value="ARM-type_fold"/>
</dbReference>
<dbReference type="Gene3D" id="2.60.40.1230">
    <property type="match status" value="1"/>
</dbReference>
<evidence type="ECO:0000256" key="4">
    <source>
        <dbReference type="ARBA" id="ARBA00022448"/>
    </source>
</evidence>
<dbReference type="Pfam" id="PF02883">
    <property type="entry name" value="Alpha_adaptinC2"/>
    <property type="match status" value="1"/>
</dbReference>
<gene>
    <name evidence="12" type="ORF">ONB1V03_LOCUS4093</name>
</gene>
<dbReference type="SMART" id="SM00809">
    <property type="entry name" value="Alpha_adaptinC2"/>
    <property type="match status" value="1"/>
</dbReference>
<name>A0A7R9LMN9_9ACAR</name>
<evidence type="ECO:0000256" key="6">
    <source>
        <dbReference type="ARBA" id="ARBA00023034"/>
    </source>
</evidence>
<comment type="subcellular location">
    <subcellularLocation>
        <location evidence="1">Cytoplasmic vesicle membrane</location>
    </subcellularLocation>
    <subcellularLocation>
        <location evidence="9">Endomembrane system</location>
        <topology evidence="9">Peripheral membrane protein</topology>
        <orientation evidence="9">Cytoplasmic side</orientation>
    </subcellularLocation>
    <subcellularLocation>
        <location evidence="2">Golgi apparatus</location>
    </subcellularLocation>
</comment>
<dbReference type="GO" id="GO:0016192">
    <property type="term" value="P:vesicle-mediated transport"/>
    <property type="evidence" value="ECO:0007669"/>
    <property type="project" value="InterPro"/>
</dbReference>
<evidence type="ECO:0000313" key="13">
    <source>
        <dbReference type="Proteomes" id="UP000728032"/>
    </source>
</evidence>
<evidence type="ECO:0000256" key="5">
    <source>
        <dbReference type="ARBA" id="ARBA00022927"/>
    </source>
</evidence>
<evidence type="ECO:0000259" key="11">
    <source>
        <dbReference type="PROSITE" id="PS50180"/>
    </source>
</evidence>
<evidence type="ECO:0000256" key="7">
    <source>
        <dbReference type="ARBA" id="ARBA00023136"/>
    </source>
</evidence>
<dbReference type="InterPro" id="IPR002553">
    <property type="entry name" value="Clathrin/coatomer_adapt-like_N"/>
</dbReference>
<dbReference type="PANTHER" id="PTHR22780">
    <property type="entry name" value="ADAPTIN, ALPHA/GAMMA/EPSILON"/>
    <property type="match status" value="1"/>
</dbReference>
<evidence type="ECO:0000313" key="12">
    <source>
        <dbReference type="EMBL" id="CAD7643354.1"/>
    </source>
</evidence>
<organism evidence="12">
    <name type="scientific">Oppiella nova</name>
    <dbReference type="NCBI Taxonomy" id="334625"/>
    <lineage>
        <taxon>Eukaryota</taxon>
        <taxon>Metazoa</taxon>
        <taxon>Ecdysozoa</taxon>
        <taxon>Arthropoda</taxon>
        <taxon>Chelicerata</taxon>
        <taxon>Arachnida</taxon>
        <taxon>Acari</taxon>
        <taxon>Acariformes</taxon>
        <taxon>Sarcoptiformes</taxon>
        <taxon>Oribatida</taxon>
        <taxon>Brachypylina</taxon>
        <taxon>Oppioidea</taxon>
        <taxon>Oppiidae</taxon>
        <taxon>Oppiella</taxon>
    </lineage>
</organism>
<evidence type="ECO:0000256" key="10">
    <source>
        <dbReference type="PIRNR" id="PIRNR037094"/>
    </source>
</evidence>
<protein>
    <recommendedName>
        <fullName evidence="10">AP-1 complex subunit gamma</fullName>
    </recommendedName>
</protein>
<evidence type="ECO:0000256" key="2">
    <source>
        <dbReference type="ARBA" id="ARBA00004555"/>
    </source>
</evidence>
<keyword evidence="6 10" id="KW-0333">Golgi apparatus</keyword>
<keyword evidence="13" id="KW-1185">Reference proteome</keyword>
<dbReference type="EMBL" id="CAJPVJ010001338">
    <property type="protein sequence ID" value="CAG2164542.1"/>
    <property type="molecule type" value="Genomic_DNA"/>
</dbReference>
<keyword evidence="5 10" id="KW-0653">Protein transport</keyword>
<dbReference type="InterPro" id="IPR050840">
    <property type="entry name" value="Adaptor_Complx_Large_Subunit"/>
</dbReference>
<keyword evidence="8 10" id="KW-0968">Cytoplasmic vesicle</keyword>
<evidence type="ECO:0000256" key="1">
    <source>
        <dbReference type="ARBA" id="ARBA00004156"/>
    </source>
</evidence>
<keyword evidence="4 10" id="KW-0813">Transport</keyword>
<dbReference type="AlphaFoldDB" id="A0A7R9LMN9"/>
<dbReference type="InterPro" id="IPR017107">
    <property type="entry name" value="AP1_complex_gsu"/>
</dbReference>
<dbReference type="InterPro" id="IPR008152">
    <property type="entry name" value="Clathrin_a/b/g-adaptin_app_Ig"/>
</dbReference>
<dbReference type="GO" id="GO:0030121">
    <property type="term" value="C:AP-1 adaptor complex"/>
    <property type="evidence" value="ECO:0007669"/>
    <property type="project" value="InterPro"/>
</dbReference>
<dbReference type="GO" id="GO:0006886">
    <property type="term" value="P:intracellular protein transport"/>
    <property type="evidence" value="ECO:0007669"/>
    <property type="project" value="UniProtKB-UniRule"/>
</dbReference>
<dbReference type="PROSITE" id="PS50180">
    <property type="entry name" value="GAE"/>
    <property type="match status" value="1"/>
</dbReference>
<dbReference type="Proteomes" id="UP000728032">
    <property type="component" value="Unassembled WGS sequence"/>
</dbReference>
<dbReference type="SUPFAM" id="SSF48371">
    <property type="entry name" value="ARM repeat"/>
    <property type="match status" value="1"/>
</dbReference>
<sequence length="881" mass="98540">MTHCTTHSLFADDCRVQRVHQICDTNGVVVVDRFTSALPTPMRLRDLIRQIRASRTAADERSVVQKECAYIRSTFREEDNVWRCRNVAKLLYIHMLGYPAHFGQLECLKLIASPRYTDKRIGYLGAMLLLDERQDVHLLITNSLKNDLNSQAQFVVGLALCCLGAICSVEMSRDLAGEVERLMKSSNTYIKKKAALCAAKIVRKVPELMEMFLPAARSLITEKNHGCLITGIILITEMCENSSETLVYFKKMVPNLVRILKNLIMAGYSPEHDVCGVSDPFLQIKILRLLRLLGRNDSESSEIMNDILAQVATNTESSKNVGNAILYETVISIMEIKSEGGLRVLGVNILGRFLLNTDKNIRYVALTTLLKTVSADYNAVQRHRTTIVECLKDPDVSIRKKAMELCFALINSNNIRTMSKELILFLEKADPEFKSICSSNLCISAEKYSPGHKWHIDTVIKILTTAGNYIRDDVVGSLIELISMTNSLHSYAVQQLYKQLNGDLESKQPMIQVAMWALGEFADLLTVPVNDLDSNDSQPIEVLDVKEDDVIEKCEQLLMANGMTIVTKEYSIAALIKLSARYPNTASRVKQIIDLFGCDHNVELQQRAVEFASLFSKHNHLRVGLLERMPPMTVRADKRNGVQNGDVTEEDLNYENELSNEISKSDVKPPPTSSLLDILDLNVSPVKSIDSNKSMPIIPQSTAVNVLDLLVGLDLNPTTDNTLNQNPIGIPSLVNNISNESQTNIFDGFLNEVKPNLQINNSIEPIVAFNKNGLKIDFNFERPADDPTLCVISLMATNSSPYPMDEFLFSAAVPKTFQLQLMPPSSNRIAESNMGAVNQVIKVTNPNKNPLKLRLKIEYQHNGNKVEETSDVTSFPVTTWQ</sequence>
<evidence type="ECO:0000256" key="3">
    <source>
        <dbReference type="ARBA" id="ARBA00006613"/>
    </source>
</evidence>
<evidence type="ECO:0000256" key="9">
    <source>
        <dbReference type="ARBA" id="ARBA00029433"/>
    </source>
</evidence>
<dbReference type="InterPro" id="IPR011989">
    <property type="entry name" value="ARM-like"/>
</dbReference>
<accession>A0A7R9LMN9</accession>
<feature type="domain" description="GAE" evidence="11">
    <location>
        <begin position="761"/>
        <end position="876"/>
    </location>
</feature>
<dbReference type="Gene3D" id="1.25.10.10">
    <property type="entry name" value="Leucine-rich Repeat Variant"/>
    <property type="match status" value="1"/>
</dbReference>
<proteinExistence type="inferred from homology"/>
<dbReference type="InterPro" id="IPR008153">
    <property type="entry name" value="GAE_dom"/>
</dbReference>
<dbReference type="OrthoDB" id="28053at2759"/>
<dbReference type="Pfam" id="PF01602">
    <property type="entry name" value="Adaptin_N"/>
    <property type="match status" value="1"/>
</dbReference>
<dbReference type="FunFam" id="1.25.10.10:FF:000030">
    <property type="entry name" value="AP-1 complex subunit gamma"/>
    <property type="match status" value="1"/>
</dbReference>